<evidence type="ECO:0000313" key="2">
    <source>
        <dbReference type="EMBL" id="KAL2549747.1"/>
    </source>
</evidence>
<protein>
    <submittedName>
        <fullName evidence="2">Uncharacterized protein</fullName>
    </submittedName>
</protein>
<gene>
    <name evidence="2" type="ORF">Fot_11277</name>
</gene>
<accession>A0ABD1WJ76</accession>
<organism evidence="2 3">
    <name type="scientific">Forsythia ovata</name>
    <dbReference type="NCBI Taxonomy" id="205694"/>
    <lineage>
        <taxon>Eukaryota</taxon>
        <taxon>Viridiplantae</taxon>
        <taxon>Streptophyta</taxon>
        <taxon>Embryophyta</taxon>
        <taxon>Tracheophyta</taxon>
        <taxon>Spermatophyta</taxon>
        <taxon>Magnoliopsida</taxon>
        <taxon>eudicotyledons</taxon>
        <taxon>Gunneridae</taxon>
        <taxon>Pentapetalae</taxon>
        <taxon>asterids</taxon>
        <taxon>lamiids</taxon>
        <taxon>Lamiales</taxon>
        <taxon>Oleaceae</taxon>
        <taxon>Forsythieae</taxon>
        <taxon>Forsythia</taxon>
    </lineage>
</organism>
<dbReference type="Proteomes" id="UP001604277">
    <property type="component" value="Unassembled WGS sequence"/>
</dbReference>
<keyword evidence="1" id="KW-0175">Coiled coil</keyword>
<dbReference type="EMBL" id="JBFOLJ010000003">
    <property type="protein sequence ID" value="KAL2549747.1"/>
    <property type="molecule type" value="Genomic_DNA"/>
</dbReference>
<evidence type="ECO:0000256" key="1">
    <source>
        <dbReference type="SAM" id="Coils"/>
    </source>
</evidence>
<comment type="caution">
    <text evidence="2">The sequence shown here is derived from an EMBL/GenBank/DDBJ whole genome shotgun (WGS) entry which is preliminary data.</text>
</comment>
<sequence>MTVLQRSHLSENQFVLAFILMQDQNCMCEELSATSKRYGAEVDEYKKKVDDFSSSIERLEAEVERQTNELEELRKNPKVESLRADVHRFVNNLAASHGKQAGETELLELIKDEHTDFNFDFLYEEGETASLALPPEIDDSEAIVEPAASEAVMEPTLGALPSQAADSTV</sequence>
<proteinExistence type="predicted"/>
<reference evidence="3" key="1">
    <citation type="submission" date="2024-07" db="EMBL/GenBank/DDBJ databases">
        <title>Two chromosome-level genome assemblies of Korean endemic species Abeliophyllum distichum and Forsythia ovata (Oleaceae).</title>
        <authorList>
            <person name="Jang H."/>
        </authorList>
    </citation>
    <scope>NUCLEOTIDE SEQUENCE [LARGE SCALE GENOMIC DNA]</scope>
</reference>
<evidence type="ECO:0000313" key="3">
    <source>
        <dbReference type="Proteomes" id="UP001604277"/>
    </source>
</evidence>
<feature type="coiled-coil region" evidence="1">
    <location>
        <begin position="28"/>
        <end position="76"/>
    </location>
</feature>
<keyword evidence="3" id="KW-1185">Reference proteome</keyword>
<dbReference type="AlphaFoldDB" id="A0ABD1WJ76"/>
<name>A0ABD1WJ76_9LAMI</name>